<comment type="caution">
    <text evidence="1">The sequence shown here is derived from an EMBL/GenBank/DDBJ whole genome shotgun (WGS) entry which is preliminary data.</text>
</comment>
<sequence>MNIADIKNEIINLVETNSKECIDPMINRKDFGVNVQKKGRKEDNSLPSNSVAVYIFFYGNECLKIVQVMKNSNSRFQYQHYLPNSNGSTLAKSIINDYSMNSFANESNIKEWLKTNTDRLDVIIKSRGDKHLDKIVLNFVESLLQYRFKPRYEK</sequence>
<proteinExistence type="predicted"/>
<accession>A0A9D9DI89</accession>
<dbReference type="AlphaFoldDB" id="A0A9D9DI89"/>
<reference evidence="1" key="2">
    <citation type="journal article" date="2021" name="PeerJ">
        <title>Extensive microbial diversity within the chicken gut microbiome revealed by metagenomics and culture.</title>
        <authorList>
            <person name="Gilroy R."/>
            <person name="Ravi A."/>
            <person name="Getino M."/>
            <person name="Pursley I."/>
            <person name="Horton D.L."/>
            <person name="Alikhan N.F."/>
            <person name="Baker D."/>
            <person name="Gharbi K."/>
            <person name="Hall N."/>
            <person name="Watson M."/>
            <person name="Adriaenssens E.M."/>
            <person name="Foster-Nyarko E."/>
            <person name="Jarju S."/>
            <person name="Secka A."/>
            <person name="Antonio M."/>
            <person name="Oren A."/>
            <person name="Chaudhuri R.R."/>
            <person name="La Ragione R."/>
            <person name="Hildebrand F."/>
            <person name="Pallen M.J."/>
        </authorList>
    </citation>
    <scope>NUCLEOTIDE SEQUENCE</scope>
    <source>
        <strain evidence="1">11159</strain>
    </source>
</reference>
<protein>
    <submittedName>
        <fullName evidence="1">Uncharacterized protein</fullName>
    </submittedName>
</protein>
<dbReference type="Proteomes" id="UP000823613">
    <property type="component" value="Unassembled WGS sequence"/>
</dbReference>
<evidence type="ECO:0000313" key="1">
    <source>
        <dbReference type="EMBL" id="MBO8428109.1"/>
    </source>
</evidence>
<evidence type="ECO:0000313" key="2">
    <source>
        <dbReference type="Proteomes" id="UP000823613"/>
    </source>
</evidence>
<reference evidence="1" key="1">
    <citation type="submission" date="2020-10" db="EMBL/GenBank/DDBJ databases">
        <authorList>
            <person name="Gilroy R."/>
        </authorList>
    </citation>
    <scope>NUCLEOTIDE SEQUENCE</scope>
    <source>
        <strain evidence="1">11159</strain>
    </source>
</reference>
<organism evidence="1 2">
    <name type="scientific">Candidatus Onthovivens merdipullorum</name>
    <dbReference type="NCBI Taxonomy" id="2840889"/>
    <lineage>
        <taxon>Bacteria</taxon>
        <taxon>Bacillati</taxon>
        <taxon>Bacillota</taxon>
        <taxon>Bacilli</taxon>
        <taxon>Bacillales</taxon>
        <taxon>Candidatus Onthovivens</taxon>
    </lineage>
</organism>
<name>A0A9D9DI89_9BACL</name>
<dbReference type="EMBL" id="JADIMY010000118">
    <property type="protein sequence ID" value="MBO8428109.1"/>
    <property type="molecule type" value="Genomic_DNA"/>
</dbReference>
<gene>
    <name evidence="1" type="ORF">IAC58_06175</name>
</gene>